<reference evidence="1" key="1">
    <citation type="journal article" date="2022" name="bioRxiv">
        <title>Sequencing and chromosome-scale assembly of the giantPleurodeles waltlgenome.</title>
        <authorList>
            <person name="Brown T."/>
            <person name="Elewa A."/>
            <person name="Iarovenko S."/>
            <person name="Subramanian E."/>
            <person name="Araus A.J."/>
            <person name="Petzold A."/>
            <person name="Susuki M."/>
            <person name="Suzuki K.-i.T."/>
            <person name="Hayashi T."/>
            <person name="Toyoda A."/>
            <person name="Oliveira C."/>
            <person name="Osipova E."/>
            <person name="Leigh N.D."/>
            <person name="Simon A."/>
            <person name="Yun M.H."/>
        </authorList>
    </citation>
    <scope>NUCLEOTIDE SEQUENCE</scope>
    <source>
        <strain evidence="1">20211129_DDA</strain>
        <tissue evidence="1">Liver</tissue>
    </source>
</reference>
<keyword evidence="2" id="KW-1185">Reference proteome</keyword>
<name>A0AAV7RYI1_PLEWA</name>
<accession>A0AAV7RYI1</accession>
<evidence type="ECO:0000313" key="2">
    <source>
        <dbReference type="Proteomes" id="UP001066276"/>
    </source>
</evidence>
<proteinExistence type="predicted"/>
<comment type="caution">
    <text evidence="1">The sequence shown here is derived from an EMBL/GenBank/DDBJ whole genome shotgun (WGS) entry which is preliminary data.</text>
</comment>
<dbReference type="EMBL" id="JANPWB010000009">
    <property type="protein sequence ID" value="KAJ1156731.1"/>
    <property type="molecule type" value="Genomic_DNA"/>
</dbReference>
<dbReference type="Proteomes" id="UP001066276">
    <property type="component" value="Chromosome 5"/>
</dbReference>
<gene>
    <name evidence="1" type="ORF">NDU88_009449</name>
</gene>
<evidence type="ECO:0000313" key="1">
    <source>
        <dbReference type="EMBL" id="KAJ1156731.1"/>
    </source>
</evidence>
<dbReference type="AlphaFoldDB" id="A0AAV7RYI1"/>
<sequence>MPSGLRCESGRCDVWCPQCRQQLGDGVMWRQPKAAVQHRVSTVWCPQVALQTGVSVDDTGVNGAGVGGPGLRCGSVRCVPHEQCLQAMEQAAVSVSAWSSVIRDAKAVVRAKRCGIRSPYGDHGASSDSVTASGGGIDEARVAV</sequence>
<organism evidence="1 2">
    <name type="scientific">Pleurodeles waltl</name>
    <name type="common">Iberian ribbed newt</name>
    <dbReference type="NCBI Taxonomy" id="8319"/>
    <lineage>
        <taxon>Eukaryota</taxon>
        <taxon>Metazoa</taxon>
        <taxon>Chordata</taxon>
        <taxon>Craniata</taxon>
        <taxon>Vertebrata</taxon>
        <taxon>Euteleostomi</taxon>
        <taxon>Amphibia</taxon>
        <taxon>Batrachia</taxon>
        <taxon>Caudata</taxon>
        <taxon>Salamandroidea</taxon>
        <taxon>Salamandridae</taxon>
        <taxon>Pleurodelinae</taxon>
        <taxon>Pleurodeles</taxon>
    </lineage>
</organism>
<protein>
    <submittedName>
        <fullName evidence="1">Uncharacterized protein</fullName>
    </submittedName>
</protein>